<proteinExistence type="inferred from homology"/>
<evidence type="ECO:0000313" key="6">
    <source>
        <dbReference type="Proteomes" id="UP001633002"/>
    </source>
</evidence>
<name>A0ABD3GUZ9_9MARC</name>
<feature type="domain" description="SHSP" evidence="4">
    <location>
        <begin position="392"/>
        <end position="502"/>
    </location>
</feature>
<dbReference type="Proteomes" id="UP001633002">
    <property type="component" value="Unassembled WGS sequence"/>
</dbReference>
<dbReference type="Gene3D" id="2.60.40.790">
    <property type="match status" value="1"/>
</dbReference>
<dbReference type="InterPro" id="IPR002068">
    <property type="entry name" value="A-crystallin/Hsp20_dom"/>
</dbReference>
<dbReference type="AlphaFoldDB" id="A0ABD3GUZ9"/>
<organism evidence="5 6">
    <name type="scientific">Riccia sorocarpa</name>
    <dbReference type="NCBI Taxonomy" id="122646"/>
    <lineage>
        <taxon>Eukaryota</taxon>
        <taxon>Viridiplantae</taxon>
        <taxon>Streptophyta</taxon>
        <taxon>Embryophyta</taxon>
        <taxon>Marchantiophyta</taxon>
        <taxon>Marchantiopsida</taxon>
        <taxon>Marchantiidae</taxon>
        <taxon>Marchantiales</taxon>
        <taxon>Ricciaceae</taxon>
        <taxon>Riccia</taxon>
    </lineage>
</organism>
<protein>
    <recommendedName>
        <fullName evidence="4">SHSP domain-containing protein</fullName>
    </recommendedName>
</protein>
<feature type="compositionally biased region" description="Basic residues" evidence="3">
    <location>
        <begin position="331"/>
        <end position="342"/>
    </location>
</feature>
<comment type="similarity">
    <text evidence="1 2">Belongs to the small heat shock protein (HSP20) family.</text>
</comment>
<dbReference type="SUPFAM" id="SSF49764">
    <property type="entry name" value="HSP20-like chaperones"/>
    <property type="match status" value="1"/>
</dbReference>
<accession>A0ABD3GUZ9</accession>
<sequence>MVSCACPASVKNIGREGCGEGLQFQGSQSAHHYYPLMECDMAVVLPPGNCRTPGCELDHVNLSDADARVFLKEKMGWDVTLKLPTSRDRSQRWIYTPPCVHPYRTKSFFSLRTALEEHNRRLSQSLPDAVRERVTVGLLKDVGRQVSSSVKKRHKSMENTFSGRGYKRHRVTAEVEESDQDKEVIPESDPAVLGKAFRARLEELSSPVLNLQELEPYKQPNGDDSSFSELKVVLSRDEVRDFLREAGWQVTFVTRKSSPCGRGDWYYKAPANASYKQITFPSLFGAVREYNKRVRFQNTTNTEQKPTIHLKNGPDFSEAGQVVTVRTRITEKKKKLSPRRNSRASPASGQEIPVCSEAEKADGSGEDIGSPPTNRTEEQTEEVTTSCGGVESEVVKIFGTFSQDIAETDREYILHVHILHFTKDQVRISVDKKKLIVSATYYSESAHNKVFMTNAGDLRSSLSPPDDAMLNLVTATQLQPGTLRLTIPKCAPAERSIEIPIG</sequence>
<evidence type="ECO:0000256" key="1">
    <source>
        <dbReference type="PROSITE-ProRule" id="PRU00285"/>
    </source>
</evidence>
<reference evidence="5 6" key="1">
    <citation type="submission" date="2024-09" db="EMBL/GenBank/DDBJ databases">
        <title>Chromosome-scale assembly of Riccia sorocarpa.</title>
        <authorList>
            <person name="Paukszto L."/>
        </authorList>
    </citation>
    <scope>NUCLEOTIDE SEQUENCE [LARGE SCALE GENOMIC DNA]</scope>
    <source>
        <strain evidence="5">LP-2024</strain>
        <tissue evidence="5">Aerial parts of the thallus</tissue>
    </source>
</reference>
<evidence type="ECO:0000256" key="2">
    <source>
        <dbReference type="RuleBase" id="RU003616"/>
    </source>
</evidence>
<keyword evidence="6" id="KW-1185">Reference proteome</keyword>
<gene>
    <name evidence="5" type="ORF">R1sor_024582</name>
</gene>
<dbReference type="Pfam" id="PF00011">
    <property type="entry name" value="HSP20"/>
    <property type="match status" value="1"/>
</dbReference>
<evidence type="ECO:0000313" key="5">
    <source>
        <dbReference type="EMBL" id="KAL3681626.1"/>
    </source>
</evidence>
<evidence type="ECO:0000256" key="3">
    <source>
        <dbReference type="SAM" id="MobiDB-lite"/>
    </source>
</evidence>
<feature type="region of interest" description="Disordered" evidence="3">
    <location>
        <begin position="327"/>
        <end position="386"/>
    </location>
</feature>
<dbReference type="PROSITE" id="PS01031">
    <property type="entry name" value="SHSP"/>
    <property type="match status" value="1"/>
</dbReference>
<dbReference type="CDD" id="cd06464">
    <property type="entry name" value="ACD_sHsps-like"/>
    <property type="match status" value="1"/>
</dbReference>
<dbReference type="EMBL" id="JBJQOH010000007">
    <property type="protein sequence ID" value="KAL3681626.1"/>
    <property type="molecule type" value="Genomic_DNA"/>
</dbReference>
<dbReference type="InterPro" id="IPR008978">
    <property type="entry name" value="HSP20-like_chaperone"/>
</dbReference>
<evidence type="ECO:0000259" key="4">
    <source>
        <dbReference type="PROSITE" id="PS01031"/>
    </source>
</evidence>
<comment type="caution">
    <text evidence="5">The sequence shown here is derived from an EMBL/GenBank/DDBJ whole genome shotgun (WGS) entry which is preliminary data.</text>
</comment>